<sequence>MGVYRRRGDDVSNSTGGFGRGLSSWTAIIDSLKGIDIMDIMGNQLLFGFNHTLDLSWVIEGCPWKFDKNLFILSLVEIENNLLRVELNWCPFVATLIGNKLGTFARYCEQLYGEGYTALGTEMQYSPWLQVTVSKDPFRQYLGDTRLSDKSMSDGVPGLLHEEWEQTAEVGYISLNLLATIMLPVGLGSVV</sequence>
<protein>
    <recommendedName>
        <fullName evidence="3">DUF4283 domain-containing protein</fullName>
    </recommendedName>
</protein>
<proteinExistence type="predicted"/>
<reference evidence="1" key="1">
    <citation type="submission" date="2020-06" db="EMBL/GenBank/DDBJ databases">
        <authorList>
            <person name="Li T."/>
            <person name="Hu X."/>
            <person name="Zhang T."/>
            <person name="Song X."/>
            <person name="Zhang H."/>
            <person name="Dai N."/>
            <person name="Sheng W."/>
            <person name="Hou X."/>
            <person name="Wei L."/>
        </authorList>
    </citation>
    <scope>NUCLEOTIDE SEQUENCE</scope>
    <source>
        <strain evidence="1">3651</strain>
        <tissue evidence="1">Leaf</tissue>
    </source>
</reference>
<dbReference type="AlphaFoldDB" id="A0AAE2CBC5"/>
<gene>
    <name evidence="1" type="ORF">Salat_2701200</name>
</gene>
<organism evidence="1 2">
    <name type="scientific">Sesamum alatum</name>
    <dbReference type="NCBI Taxonomy" id="300844"/>
    <lineage>
        <taxon>Eukaryota</taxon>
        <taxon>Viridiplantae</taxon>
        <taxon>Streptophyta</taxon>
        <taxon>Embryophyta</taxon>
        <taxon>Tracheophyta</taxon>
        <taxon>Spermatophyta</taxon>
        <taxon>Magnoliopsida</taxon>
        <taxon>eudicotyledons</taxon>
        <taxon>Gunneridae</taxon>
        <taxon>Pentapetalae</taxon>
        <taxon>asterids</taxon>
        <taxon>lamiids</taxon>
        <taxon>Lamiales</taxon>
        <taxon>Pedaliaceae</taxon>
        <taxon>Sesamum</taxon>
    </lineage>
</organism>
<accession>A0AAE2CBC5</accession>
<evidence type="ECO:0000313" key="2">
    <source>
        <dbReference type="Proteomes" id="UP001293254"/>
    </source>
</evidence>
<evidence type="ECO:0008006" key="3">
    <source>
        <dbReference type="Google" id="ProtNLM"/>
    </source>
</evidence>
<name>A0AAE2CBC5_9LAMI</name>
<dbReference type="EMBL" id="JACGWO010000011">
    <property type="protein sequence ID" value="KAK4415938.1"/>
    <property type="molecule type" value="Genomic_DNA"/>
</dbReference>
<comment type="caution">
    <text evidence="1">The sequence shown here is derived from an EMBL/GenBank/DDBJ whole genome shotgun (WGS) entry which is preliminary data.</text>
</comment>
<reference evidence="1" key="2">
    <citation type="journal article" date="2024" name="Plant">
        <title>Genomic evolution and insights into agronomic trait innovations of Sesamum species.</title>
        <authorList>
            <person name="Miao H."/>
            <person name="Wang L."/>
            <person name="Qu L."/>
            <person name="Liu H."/>
            <person name="Sun Y."/>
            <person name="Le M."/>
            <person name="Wang Q."/>
            <person name="Wei S."/>
            <person name="Zheng Y."/>
            <person name="Lin W."/>
            <person name="Duan Y."/>
            <person name="Cao H."/>
            <person name="Xiong S."/>
            <person name="Wang X."/>
            <person name="Wei L."/>
            <person name="Li C."/>
            <person name="Ma Q."/>
            <person name="Ju M."/>
            <person name="Zhao R."/>
            <person name="Li G."/>
            <person name="Mu C."/>
            <person name="Tian Q."/>
            <person name="Mei H."/>
            <person name="Zhang T."/>
            <person name="Gao T."/>
            <person name="Zhang H."/>
        </authorList>
    </citation>
    <scope>NUCLEOTIDE SEQUENCE</scope>
    <source>
        <strain evidence="1">3651</strain>
    </source>
</reference>
<evidence type="ECO:0000313" key="1">
    <source>
        <dbReference type="EMBL" id="KAK4415938.1"/>
    </source>
</evidence>
<dbReference type="Proteomes" id="UP001293254">
    <property type="component" value="Unassembled WGS sequence"/>
</dbReference>
<keyword evidence="2" id="KW-1185">Reference proteome</keyword>